<evidence type="ECO:0000313" key="11">
    <source>
        <dbReference type="EMBL" id="CAD2137799.1"/>
    </source>
</evidence>
<evidence type="ECO:0000256" key="4">
    <source>
        <dbReference type="ARBA" id="ARBA00022723"/>
    </source>
</evidence>
<keyword evidence="7" id="KW-0238">DNA-binding</keyword>
<keyword evidence="5" id="KW-0863">Zinc-finger</keyword>
<dbReference type="SUPFAM" id="SSF46689">
    <property type="entry name" value="Homeodomain-like"/>
    <property type="match status" value="1"/>
</dbReference>
<evidence type="ECO:0000256" key="7">
    <source>
        <dbReference type="ARBA" id="ARBA00023125"/>
    </source>
</evidence>
<evidence type="ECO:0000256" key="1">
    <source>
        <dbReference type="ARBA" id="ARBA00004123"/>
    </source>
</evidence>
<dbReference type="Proteomes" id="UP000580250">
    <property type="component" value="Unassembled WGS sequence"/>
</dbReference>
<dbReference type="GO" id="GO:0032991">
    <property type="term" value="C:protein-containing complex"/>
    <property type="evidence" value="ECO:0007669"/>
    <property type="project" value="UniProtKB-ARBA"/>
</dbReference>
<accession>A0A6V7TXR9</accession>
<evidence type="ECO:0000256" key="6">
    <source>
        <dbReference type="ARBA" id="ARBA00022833"/>
    </source>
</evidence>
<reference evidence="11 12" key="1">
    <citation type="submission" date="2020-08" db="EMBL/GenBank/DDBJ databases">
        <authorList>
            <person name="Koutsovoulos G."/>
            <person name="Danchin GJ E."/>
        </authorList>
    </citation>
    <scope>NUCLEOTIDE SEQUENCE [LARGE SCALE GENOMIC DNA]</scope>
</reference>
<organism evidence="11 12">
    <name type="scientific">Meloidogyne enterolobii</name>
    <name type="common">Root-knot nematode worm</name>
    <name type="synonym">Meloidogyne mayaguensis</name>
    <dbReference type="NCBI Taxonomy" id="390850"/>
    <lineage>
        <taxon>Eukaryota</taxon>
        <taxon>Metazoa</taxon>
        <taxon>Ecdysozoa</taxon>
        <taxon>Nematoda</taxon>
        <taxon>Chromadorea</taxon>
        <taxon>Rhabditida</taxon>
        <taxon>Tylenchina</taxon>
        <taxon>Tylenchomorpha</taxon>
        <taxon>Tylenchoidea</taxon>
        <taxon>Meloidogynidae</taxon>
        <taxon>Meloidogyninae</taxon>
        <taxon>Meloidogyne</taxon>
    </lineage>
</organism>
<sequence length="1065" mass="121100">MPQNSRYSLIQPHLQQAQIQSNKIGISPSSDTSYLTEEEEKYKRFLFDKLEKIDKEKTQSAAMQKNAEKKAKACEKLLAKASQEPSFMAAMDNDENDDNYESRDGQSSTDALINRIYAENRRKAAAANPIPPLISAEENRQLMKEDTIRLKEEYERGLQLLPDLIKAMRIRREERQDIVEQKKIVYEEQLTIWEKKVNAHEKNKKKLVRDGKHREIFEKTFVELRKMREEKERSNRGVERIRFSLTQGGIANIPPLTSSLFAETQNVTQMGEEKMEIDQDEDKQETCSNKPSEIDEKVVASCVVPPVYTNRPRRFFDNRNGIVENALSDSRAQLEAFQIAWSDSEKAVFNEKIAVYGKNFAAISAFLPLKSVKDCVYLYYMTKKRNNYKAKFDIALRLCHVLETLTRTWKIVDGRSCRFVECLLCDSRILVLESLAQRHSHQFEEFSANISQGATFGGSMGSEDLLLQQEKHHQEMPICTKCQTQAQRNRTLNRCPLISCVCVGGKRKMKPSRNIPDKFGTLNANQKRFLINRLKMPPTSNKCCTNCFKRISKDIEDLLLGELQSEFDVFLKRSTVGEERLVEEEELLGEQKVPEGIGINEVVWPLEGQPPFKELKLDEETEIDEETKSLMKLKKELDDQEEQIQNERPPLGSITKGTPNRSRSLLIETSLASLAQSSSTTTLTTEATNINLFDTSKQQIIQDLLAKFSIANSNNDTVAATELGFQINKLLETFPIELLFDNFQQPPQVQQQQNFEEIKLPPEIVEVKEEKTVKQTEELPCINLQQQQQQVRPKKVAGNDILRRKSGLANVLLPSPVATSSESSVTSANIRGISHSFSSSTTRLLPTGETENLQQQQQPPQQPFTASIPSIIEKPVLEQQQTTNLTIKTLNEISFPNIPKAESTQDHLSSCYESLSDDSDDEREKKQNQKQQQKQERQEKDKGDDGMEASKNPIKITTQQIQQLSTTSTDKPTPISTPLPTFMSLFDLMYEGNEKKVEEDEQQIAGTSCSNISPQSTTTIISQQQQPTISNFFQTIPTTKISENKTNEGGGEGCLYEPLSSDDEP</sequence>
<dbReference type="AlphaFoldDB" id="A0A6V7TXR9"/>
<feature type="region of interest" description="Disordered" evidence="9">
    <location>
        <begin position="639"/>
        <end position="659"/>
    </location>
</feature>
<dbReference type="GO" id="GO:0000785">
    <property type="term" value="C:chromatin"/>
    <property type="evidence" value="ECO:0007669"/>
    <property type="project" value="TreeGrafter"/>
</dbReference>
<name>A0A6V7TXR9_MELEN</name>
<dbReference type="GO" id="GO:0003677">
    <property type="term" value="F:DNA binding"/>
    <property type="evidence" value="ECO:0007669"/>
    <property type="project" value="UniProtKB-KW"/>
</dbReference>
<feature type="region of interest" description="Disordered" evidence="9">
    <location>
        <begin position="1040"/>
        <end position="1065"/>
    </location>
</feature>
<evidence type="ECO:0000259" key="10">
    <source>
        <dbReference type="PROSITE" id="PS51293"/>
    </source>
</evidence>
<keyword evidence="6" id="KW-0862">Zinc</keyword>
<keyword evidence="3" id="KW-0678">Repressor</keyword>
<evidence type="ECO:0000256" key="2">
    <source>
        <dbReference type="ARBA" id="ARBA00010097"/>
    </source>
</evidence>
<evidence type="ECO:0000256" key="3">
    <source>
        <dbReference type="ARBA" id="ARBA00022491"/>
    </source>
</evidence>
<dbReference type="PANTHER" id="PTHR13992">
    <property type="entry name" value="NUCLEAR RECEPTOR CO-REPRESSOR RELATED NCOR"/>
    <property type="match status" value="1"/>
</dbReference>
<dbReference type="InterPro" id="IPR009057">
    <property type="entry name" value="Homeodomain-like_sf"/>
</dbReference>
<gene>
    <name evidence="11" type="ORF">MENT_LOCUS5571</name>
</gene>
<dbReference type="OrthoDB" id="10258692at2759"/>
<dbReference type="EMBL" id="CAJEWN010000020">
    <property type="protein sequence ID" value="CAD2137799.1"/>
    <property type="molecule type" value="Genomic_DNA"/>
</dbReference>
<keyword evidence="8" id="KW-0539">Nucleus</keyword>
<dbReference type="SMART" id="SM00717">
    <property type="entry name" value="SANT"/>
    <property type="match status" value="1"/>
</dbReference>
<feature type="compositionally biased region" description="Basic and acidic residues" evidence="9">
    <location>
        <begin position="922"/>
        <end position="945"/>
    </location>
</feature>
<dbReference type="GO" id="GO:0008270">
    <property type="term" value="F:zinc ion binding"/>
    <property type="evidence" value="ECO:0007669"/>
    <property type="project" value="UniProtKB-KW"/>
</dbReference>
<comment type="caution">
    <text evidence="11">The sequence shown here is derived from an EMBL/GenBank/DDBJ whole genome shotgun (WGS) entry which is preliminary data.</text>
</comment>
<keyword evidence="4" id="KW-0479">Metal-binding</keyword>
<evidence type="ECO:0000256" key="5">
    <source>
        <dbReference type="ARBA" id="ARBA00022771"/>
    </source>
</evidence>
<feature type="region of interest" description="Disordered" evidence="9">
    <location>
        <begin position="901"/>
        <end position="977"/>
    </location>
</feature>
<dbReference type="GO" id="GO:0005654">
    <property type="term" value="C:nucleoplasm"/>
    <property type="evidence" value="ECO:0007669"/>
    <property type="project" value="UniProtKB-ARBA"/>
</dbReference>
<dbReference type="Gene3D" id="1.10.10.60">
    <property type="entry name" value="Homeodomain-like"/>
    <property type="match status" value="1"/>
</dbReference>
<dbReference type="GO" id="GO:0006357">
    <property type="term" value="P:regulation of transcription by RNA polymerase II"/>
    <property type="evidence" value="ECO:0007669"/>
    <property type="project" value="TreeGrafter"/>
</dbReference>
<feature type="domain" description="SANT" evidence="10">
    <location>
        <begin position="341"/>
        <end position="387"/>
    </location>
</feature>
<dbReference type="InterPro" id="IPR001005">
    <property type="entry name" value="SANT/Myb"/>
</dbReference>
<dbReference type="PROSITE" id="PS51293">
    <property type="entry name" value="SANT"/>
    <property type="match status" value="1"/>
</dbReference>
<evidence type="ECO:0000313" key="12">
    <source>
        <dbReference type="Proteomes" id="UP000580250"/>
    </source>
</evidence>
<comment type="similarity">
    <text evidence="2">Belongs to the N-CoR nuclear receptor corepressors family.</text>
</comment>
<feature type="compositionally biased region" description="Low complexity" evidence="9">
    <location>
        <begin position="956"/>
        <end position="969"/>
    </location>
</feature>
<dbReference type="InterPro" id="IPR017884">
    <property type="entry name" value="SANT_dom"/>
</dbReference>
<dbReference type="InterPro" id="IPR051571">
    <property type="entry name" value="N-CoR_corepressor"/>
</dbReference>
<dbReference type="FunFam" id="1.10.10.60:FF:000012">
    <property type="entry name" value="Metastasis-associated 1 family, member 3"/>
    <property type="match status" value="1"/>
</dbReference>
<protein>
    <recommendedName>
        <fullName evidence="10">SANT domain-containing protein</fullName>
    </recommendedName>
</protein>
<evidence type="ECO:0000256" key="9">
    <source>
        <dbReference type="SAM" id="MobiDB-lite"/>
    </source>
</evidence>
<evidence type="ECO:0000256" key="8">
    <source>
        <dbReference type="ARBA" id="ARBA00023242"/>
    </source>
</evidence>
<proteinExistence type="inferred from homology"/>
<dbReference type="PANTHER" id="PTHR13992:SF39">
    <property type="entry name" value="SMRTER, ISOFORM G"/>
    <property type="match status" value="1"/>
</dbReference>
<comment type="subcellular location">
    <subcellularLocation>
        <location evidence="1">Nucleus</location>
    </subcellularLocation>
</comment>